<feature type="region of interest" description="Disordered" evidence="1">
    <location>
        <begin position="1"/>
        <end position="21"/>
    </location>
</feature>
<dbReference type="HOGENOM" id="CLU_060781_2_0_1"/>
<dbReference type="KEGG" id="ure:UREG_04622"/>
<name>C4JPX9_UNCRE</name>
<keyword evidence="3" id="KW-1185">Reference proteome</keyword>
<dbReference type="OMA" id="PEMQPEM"/>
<dbReference type="EMBL" id="CH476616">
    <property type="protein sequence ID" value="EEP79776.1"/>
    <property type="molecule type" value="Genomic_DNA"/>
</dbReference>
<dbReference type="InParanoid" id="C4JPX9"/>
<dbReference type="GeneID" id="8440820"/>
<reference evidence="3" key="1">
    <citation type="journal article" date="2009" name="Genome Res.">
        <title>Comparative genomic analyses of the human fungal pathogens Coccidioides and their relatives.</title>
        <authorList>
            <person name="Sharpton T.J."/>
            <person name="Stajich J.E."/>
            <person name="Rounsley S.D."/>
            <person name="Gardner M.J."/>
            <person name="Wortman J.R."/>
            <person name="Jordar V.S."/>
            <person name="Maiti R."/>
            <person name="Kodira C.D."/>
            <person name="Neafsey D.E."/>
            <person name="Zeng Q."/>
            <person name="Hung C.-Y."/>
            <person name="McMahan C."/>
            <person name="Muszewska A."/>
            <person name="Grynberg M."/>
            <person name="Mandel M.A."/>
            <person name="Kellner E.M."/>
            <person name="Barker B.M."/>
            <person name="Galgiani J.N."/>
            <person name="Orbach M.J."/>
            <person name="Kirkland T.N."/>
            <person name="Cole G.T."/>
            <person name="Henn M.R."/>
            <person name="Birren B.W."/>
            <person name="Taylor J.W."/>
        </authorList>
    </citation>
    <scope>NUCLEOTIDE SEQUENCE [LARGE SCALE GENOMIC DNA]</scope>
    <source>
        <strain evidence="3">UAMH 1704</strain>
    </source>
</reference>
<evidence type="ECO:0000313" key="3">
    <source>
        <dbReference type="Proteomes" id="UP000002058"/>
    </source>
</evidence>
<dbReference type="AlphaFoldDB" id="C4JPX9"/>
<sequence>MAESHHVTKDTRVRDNQRRSRARRKEYIRDLERRLGAFEKLGVQATLEVQLAGRKVAAENALLRSLLKSRGITDEEVEAFLKAHREPTELAASTTLPPPPYRASSAATGQLTGGQGSQAVKSHGKGAELQHTDGGNISQSTTCAELSSSLCSRSYCNTREERTAAACVADSCSQQQQQSPEFNNGQLTSCETAARIITTMRGDSDMKDARAELGCASESNCMVKNMAIFDLLDR</sequence>
<dbReference type="Proteomes" id="UP000002058">
    <property type="component" value="Unassembled WGS sequence"/>
</dbReference>
<accession>C4JPX9</accession>
<dbReference type="OrthoDB" id="4505928at2759"/>
<gene>
    <name evidence="2" type="ORF">UREG_04622</name>
</gene>
<dbReference type="CDD" id="cd14688">
    <property type="entry name" value="bZIP_YAP"/>
    <property type="match status" value="1"/>
</dbReference>
<evidence type="ECO:0000256" key="1">
    <source>
        <dbReference type="SAM" id="MobiDB-lite"/>
    </source>
</evidence>
<feature type="region of interest" description="Disordered" evidence="1">
    <location>
        <begin position="88"/>
        <end position="135"/>
    </location>
</feature>
<evidence type="ECO:0000313" key="2">
    <source>
        <dbReference type="EMBL" id="EEP79776.1"/>
    </source>
</evidence>
<organism evidence="2 3">
    <name type="scientific">Uncinocarpus reesii (strain UAMH 1704)</name>
    <dbReference type="NCBI Taxonomy" id="336963"/>
    <lineage>
        <taxon>Eukaryota</taxon>
        <taxon>Fungi</taxon>
        <taxon>Dikarya</taxon>
        <taxon>Ascomycota</taxon>
        <taxon>Pezizomycotina</taxon>
        <taxon>Eurotiomycetes</taxon>
        <taxon>Eurotiomycetidae</taxon>
        <taxon>Onygenales</taxon>
        <taxon>Onygenaceae</taxon>
        <taxon>Uncinocarpus</taxon>
    </lineage>
</organism>
<dbReference type="RefSeq" id="XP_002545105.1">
    <property type="nucleotide sequence ID" value="XM_002545059.1"/>
</dbReference>
<feature type="compositionally biased region" description="Basic and acidic residues" evidence="1">
    <location>
        <begin position="1"/>
        <end position="18"/>
    </location>
</feature>
<proteinExistence type="predicted"/>
<protein>
    <recommendedName>
        <fullName evidence="4">BZIP domain-containing protein</fullName>
    </recommendedName>
</protein>
<dbReference type="PANTHER" id="PTHR42070:SF1">
    <property type="entry name" value="FILAMENT ASSOCIATED PROTEIN, PUTATIVE (AFU_ORTHOLOGUE AFUA_8G06630)-RELATED"/>
    <property type="match status" value="1"/>
</dbReference>
<dbReference type="PANTHER" id="PTHR42070">
    <property type="entry name" value="FILAMENT ASSOCIATED PROTEIN, PUTATIVE (AFU_ORTHOLOGUE AFUA_8G06630)-RELATED"/>
    <property type="match status" value="1"/>
</dbReference>
<dbReference type="STRING" id="336963.C4JPX9"/>
<evidence type="ECO:0008006" key="4">
    <source>
        <dbReference type="Google" id="ProtNLM"/>
    </source>
</evidence>
<dbReference type="VEuPathDB" id="FungiDB:UREG_04622"/>
<dbReference type="eggNOG" id="ENOG502SA8A">
    <property type="taxonomic scope" value="Eukaryota"/>
</dbReference>